<dbReference type="PANTHER" id="PTHR32309:SF13">
    <property type="entry name" value="FERRIC ENTEROBACTIN TRANSPORT PROTEIN FEPE"/>
    <property type="match status" value="1"/>
</dbReference>
<accession>A0A916VSM4</accession>
<evidence type="ECO:0000313" key="4">
    <source>
        <dbReference type="EMBL" id="GGA29140.1"/>
    </source>
</evidence>
<comment type="caution">
    <text evidence="4">The sequence shown here is derived from an EMBL/GenBank/DDBJ whole genome shotgun (WGS) entry which is preliminary data.</text>
</comment>
<keyword evidence="3" id="KW-0472">Membrane</keyword>
<dbReference type="InterPro" id="IPR050445">
    <property type="entry name" value="Bact_polysacc_biosynth/exp"/>
</dbReference>
<dbReference type="EMBL" id="BMKA01000006">
    <property type="protein sequence ID" value="GGA29140.1"/>
    <property type="molecule type" value="Genomic_DNA"/>
</dbReference>
<feature type="compositionally biased region" description="Basic and acidic residues" evidence="2">
    <location>
        <begin position="1"/>
        <end position="10"/>
    </location>
</feature>
<evidence type="ECO:0000256" key="2">
    <source>
        <dbReference type="SAM" id="MobiDB-lite"/>
    </source>
</evidence>
<keyword evidence="5" id="KW-1185">Reference proteome</keyword>
<feature type="transmembrane region" description="Helical" evidence="3">
    <location>
        <begin position="406"/>
        <end position="428"/>
    </location>
</feature>
<reference evidence="4" key="1">
    <citation type="journal article" date="2014" name="Int. J. Syst. Evol. Microbiol.">
        <title>Complete genome sequence of Corynebacterium casei LMG S-19264T (=DSM 44701T), isolated from a smear-ripened cheese.</title>
        <authorList>
            <consortium name="US DOE Joint Genome Institute (JGI-PGF)"/>
            <person name="Walter F."/>
            <person name="Albersmeier A."/>
            <person name="Kalinowski J."/>
            <person name="Ruckert C."/>
        </authorList>
    </citation>
    <scope>NUCLEOTIDE SEQUENCE</scope>
    <source>
        <strain evidence="4">CGMCC 1.15880</strain>
    </source>
</reference>
<feature type="transmembrane region" description="Helical" evidence="3">
    <location>
        <begin position="72"/>
        <end position="93"/>
    </location>
</feature>
<name>A0A916VSM4_9RHOB</name>
<feature type="compositionally biased region" description="Acidic residues" evidence="2">
    <location>
        <begin position="11"/>
        <end position="21"/>
    </location>
</feature>
<organism evidence="4 5">
    <name type="scientific">Neptunicoccus cionae</name>
    <dbReference type="NCBI Taxonomy" id="2035344"/>
    <lineage>
        <taxon>Bacteria</taxon>
        <taxon>Pseudomonadati</taxon>
        <taxon>Pseudomonadota</taxon>
        <taxon>Alphaproteobacteria</taxon>
        <taxon>Rhodobacterales</taxon>
        <taxon>Paracoccaceae</taxon>
        <taxon>Neptunicoccus</taxon>
    </lineage>
</organism>
<dbReference type="GO" id="GO:0005886">
    <property type="term" value="C:plasma membrane"/>
    <property type="evidence" value="ECO:0007669"/>
    <property type="project" value="TreeGrafter"/>
</dbReference>
<keyword evidence="3" id="KW-1133">Transmembrane helix</keyword>
<proteinExistence type="predicted"/>
<dbReference type="Proteomes" id="UP000628017">
    <property type="component" value="Unassembled WGS sequence"/>
</dbReference>
<evidence type="ECO:0000313" key="5">
    <source>
        <dbReference type="Proteomes" id="UP000628017"/>
    </source>
</evidence>
<dbReference type="GO" id="GO:0004713">
    <property type="term" value="F:protein tyrosine kinase activity"/>
    <property type="evidence" value="ECO:0007669"/>
    <property type="project" value="TreeGrafter"/>
</dbReference>
<feature type="coiled-coil region" evidence="1">
    <location>
        <begin position="239"/>
        <end position="266"/>
    </location>
</feature>
<evidence type="ECO:0000256" key="3">
    <source>
        <dbReference type="SAM" id="Phobius"/>
    </source>
</evidence>
<evidence type="ECO:0008006" key="6">
    <source>
        <dbReference type="Google" id="ProtNLM"/>
    </source>
</evidence>
<gene>
    <name evidence="4" type="ORF">GCM10011498_32850</name>
</gene>
<reference evidence="4" key="2">
    <citation type="submission" date="2020-09" db="EMBL/GenBank/DDBJ databases">
        <authorList>
            <person name="Sun Q."/>
            <person name="Zhou Y."/>
        </authorList>
    </citation>
    <scope>NUCLEOTIDE SEQUENCE</scope>
    <source>
        <strain evidence="4">CGMCC 1.15880</strain>
    </source>
</reference>
<sequence>MEDRDNRGAEADDASQDDQNADDQNGGGNNKPKKQRRQIKKLKQELREVQKAPPTVVVADVAPRAKMKKRHYGVLLIFLFFVVLPSAGVFWYLQERAADQYASRIGFVVHTEDTSAVTDVLGGAIQLGSGGSKDTDILYEFIRSQQLVSLVDQKLDLRALYSKPQNDPIFSFQQDGTIEDLLDYWSSMVRVYYDVDTQLIELRVQAFDPDDAYNIAQEIFAQSTVLINRLSAVAREDTLRYAREELQTVEDQLKAARQALTRFRNETQIVDPSADVQGQMGLLNTLQAQLAAALIDQDILRDTTRDNDPRMVQAARKIEVIRKRIAEERQTFGLSGDGGGSNSEEFNELLAQFEALTVDREFAEKAWLAARSAYDGAVIEANRQSRYLAAYVGPTRAEKAQYPERIMLWIMTTLVLFLAWSILTLIGYSIKDRR</sequence>
<dbReference type="RefSeq" id="WP_229678606.1">
    <property type="nucleotide sequence ID" value="NZ_BMKA01000006.1"/>
</dbReference>
<evidence type="ECO:0000256" key="1">
    <source>
        <dbReference type="SAM" id="Coils"/>
    </source>
</evidence>
<keyword evidence="3" id="KW-0812">Transmembrane</keyword>
<dbReference type="AlphaFoldDB" id="A0A916VSM4"/>
<dbReference type="PANTHER" id="PTHR32309">
    <property type="entry name" value="TYROSINE-PROTEIN KINASE"/>
    <property type="match status" value="1"/>
</dbReference>
<keyword evidence="1" id="KW-0175">Coiled coil</keyword>
<feature type="region of interest" description="Disordered" evidence="2">
    <location>
        <begin position="1"/>
        <end position="38"/>
    </location>
</feature>
<protein>
    <recommendedName>
        <fullName evidence="6">Sugar transporter</fullName>
    </recommendedName>
</protein>